<dbReference type="EMBL" id="BGPR01160566">
    <property type="protein sequence ID" value="GBL94301.1"/>
    <property type="molecule type" value="Genomic_DNA"/>
</dbReference>
<comment type="caution">
    <text evidence="2">The sequence shown here is derived from an EMBL/GenBank/DDBJ whole genome shotgun (WGS) entry which is preliminary data.</text>
</comment>
<protein>
    <submittedName>
        <fullName evidence="2">Uncharacterized protein</fullName>
    </submittedName>
</protein>
<dbReference type="Proteomes" id="UP000499080">
    <property type="component" value="Unassembled WGS sequence"/>
</dbReference>
<proteinExistence type="predicted"/>
<organism evidence="2 3">
    <name type="scientific">Araneus ventricosus</name>
    <name type="common">Orbweaver spider</name>
    <name type="synonym">Epeira ventricosa</name>
    <dbReference type="NCBI Taxonomy" id="182803"/>
    <lineage>
        <taxon>Eukaryota</taxon>
        <taxon>Metazoa</taxon>
        <taxon>Ecdysozoa</taxon>
        <taxon>Arthropoda</taxon>
        <taxon>Chelicerata</taxon>
        <taxon>Arachnida</taxon>
        <taxon>Araneae</taxon>
        <taxon>Araneomorphae</taxon>
        <taxon>Entelegynae</taxon>
        <taxon>Araneoidea</taxon>
        <taxon>Araneidae</taxon>
        <taxon>Araneus</taxon>
    </lineage>
</organism>
<keyword evidence="3" id="KW-1185">Reference proteome</keyword>
<evidence type="ECO:0000313" key="3">
    <source>
        <dbReference type="Proteomes" id="UP000499080"/>
    </source>
</evidence>
<evidence type="ECO:0000313" key="1">
    <source>
        <dbReference type="EMBL" id="GBL94248.1"/>
    </source>
</evidence>
<gene>
    <name evidence="2" type="ORF">AVEN_37944_1</name>
    <name evidence="1" type="ORF">AVEN_96858_1</name>
</gene>
<accession>A0A4Y2BQ06</accession>
<reference evidence="2 3" key="1">
    <citation type="journal article" date="2019" name="Sci. Rep.">
        <title>Orb-weaving spider Araneus ventricosus genome elucidates the spidroin gene catalogue.</title>
        <authorList>
            <person name="Kono N."/>
            <person name="Nakamura H."/>
            <person name="Ohtoshi R."/>
            <person name="Moran D.A.P."/>
            <person name="Shinohara A."/>
            <person name="Yoshida Y."/>
            <person name="Fujiwara M."/>
            <person name="Mori M."/>
            <person name="Tomita M."/>
            <person name="Arakawa K."/>
        </authorList>
    </citation>
    <scope>NUCLEOTIDE SEQUENCE [LARGE SCALE GENOMIC DNA]</scope>
</reference>
<dbReference type="AlphaFoldDB" id="A0A4Y2BQ06"/>
<sequence>MASSRLLKSRGGLVLRSRVLGQKVPGSKSDSTEDSLFLWACYKLNHTYGSKSPPAVLVRKFGEGVPAQMSSSHLTVIQNFEVRPKYSPHVASKTGR</sequence>
<dbReference type="EMBL" id="BGPR01160552">
    <property type="protein sequence ID" value="GBL94248.1"/>
    <property type="molecule type" value="Genomic_DNA"/>
</dbReference>
<evidence type="ECO:0000313" key="2">
    <source>
        <dbReference type="EMBL" id="GBL94301.1"/>
    </source>
</evidence>
<name>A0A4Y2BQ06_ARAVE</name>